<feature type="region of interest" description="Disordered" evidence="1">
    <location>
        <begin position="164"/>
        <end position="381"/>
    </location>
</feature>
<feature type="compositionally biased region" description="Low complexity" evidence="1">
    <location>
        <begin position="265"/>
        <end position="298"/>
    </location>
</feature>
<evidence type="ECO:0000259" key="2">
    <source>
        <dbReference type="Pfam" id="PF12885"/>
    </source>
</evidence>
<proteinExistence type="predicted"/>
<comment type="caution">
    <text evidence="4">The sequence shown here is derived from an EMBL/GenBank/DDBJ whole genome shotgun (WGS) entry which is preliminary data.</text>
</comment>
<feature type="region of interest" description="Disordered" evidence="1">
    <location>
        <begin position="1"/>
        <end position="39"/>
    </location>
</feature>
<reference evidence="4" key="1">
    <citation type="journal article" date="2004" name="Nature">
        <title>Genome duplication in the teleost fish Tetraodon nigroviridis reveals the early vertebrate proto-karyotype.</title>
        <authorList>
            <person name="Jaillon O."/>
            <person name="Aury J.-M."/>
            <person name="Brunet F."/>
            <person name="Petit J.-L."/>
            <person name="Stange-Thomann N."/>
            <person name="Mauceli E."/>
            <person name="Bouneau L."/>
            <person name="Fischer C."/>
            <person name="Ozouf-Costaz C."/>
            <person name="Bernot A."/>
            <person name="Nicaud S."/>
            <person name="Jaffe D."/>
            <person name="Fisher S."/>
            <person name="Lutfalla G."/>
            <person name="Dossat C."/>
            <person name="Segurens B."/>
            <person name="Dasilva C."/>
            <person name="Salanoubat M."/>
            <person name="Levy M."/>
            <person name="Boudet N."/>
            <person name="Castellano S."/>
            <person name="Anthouard V."/>
            <person name="Jubin C."/>
            <person name="Castelli V."/>
            <person name="Katinka M."/>
            <person name="Vacherie B."/>
            <person name="Biemont C."/>
            <person name="Skalli Z."/>
            <person name="Cattolico L."/>
            <person name="Poulain J."/>
            <person name="De Berardinis V."/>
            <person name="Cruaud C."/>
            <person name="Duprat S."/>
            <person name="Brottier P."/>
            <person name="Coutanceau J.-P."/>
            <person name="Gouzy J."/>
            <person name="Parra G."/>
            <person name="Lardier G."/>
            <person name="Chapple C."/>
            <person name="McKernan K.J."/>
            <person name="McEwan P."/>
            <person name="Bosak S."/>
            <person name="Kellis M."/>
            <person name="Volff J.-N."/>
            <person name="Guigo R."/>
            <person name="Zody M.C."/>
            <person name="Mesirov J."/>
            <person name="Lindblad-Toh K."/>
            <person name="Birren B."/>
            <person name="Nusbaum C."/>
            <person name="Kahn D."/>
            <person name="Robinson-Rechavi M."/>
            <person name="Laudet V."/>
            <person name="Schachter V."/>
            <person name="Quetier F."/>
            <person name="Saurin W."/>
            <person name="Scarpelli C."/>
            <person name="Wincker P."/>
            <person name="Lander E.S."/>
            <person name="Weissenbach J."/>
            <person name="Roest Crollius H."/>
        </authorList>
    </citation>
    <scope>NUCLEOTIDE SEQUENCE [LARGE SCALE GENOMIC DNA]</scope>
</reference>
<organism evidence="4">
    <name type="scientific">Tetraodon nigroviridis</name>
    <name type="common">Spotted green pufferfish</name>
    <name type="synonym">Chelonodon nigroviridis</name>
    <dbReference type="NCBI Taxonomy" id="99883"/>
    <lineage>
        <taxon>Eukaryota</taxon>
        <taxon>Metazoa</taxon>
        <taxon>Chordata</taxon>
        <taxon>Craniata</taxon>
        <taxon>Vertebrata</taxon>
        <taxon>Euteleostomi</taxon>
        <taxon>Actinopterygii</taxon>
        <taxon>Neopterygii</taxon>
        <taxon>Teleostei</taxon>
        <taxon>Neoteleostei</taxon>
        <taxon>Acanthomorphata</taxon>
        <taxon>Eupercaria</taxon>
        <taxon>Tetraodontiformes</taxon>
        <taxon>Tetradontoidea</taxon>
        <taxon>Tetraodontidae</taxon>
        <taxon>Tetraodon</taxon>
    </lineage>
</organism>
<dbReference type="AlphaFoldDB" id="Q4SZS3"/>
<dbReference type="PANTHER" id="PTHR13589:SF6">
    <property type="entry name" value="CREB-REGULATED TRANSCRIPTION COACTIVATOR 2"/>
    <property type="match status" value="1"/>
</dbReference>
<dbReference type="Pfam" id="PF12885">
    <property type="entry name" value="TORC_M"/>
    <property type="match status" value="2"/>
</dbReference>
<feature type="domain" description="Transducer of regulated CREB activity C-terminal" evidence="3">
    <location>
        <begin position="551"/>
        <end position="611"/>
    </location>
</feature>
<dbReference type="GO" id="GO:0008140">
    <property type="term" value="F:cAMP response element binding protein binding"/>
    <property type="evidence" value="ECO:0007669"/>
    <property type="project" value="TreeGrafter"/>
</dbReference>
<name>Q4SZS3_TETNG</name>
<feature type="compositionally biased region" description="Low complexity" evidence="1">
    <location>
        <begin position="116"/>
        <end position="125"/>
    </location>
</feature>
<feature type="compositionally biased region" description="Basic residues" evidence="1">
    <location>
        <begin position="340"/>
        <end position="350"/>
    </location>
</feature>
<feature type="compositionally biased region" description="Low complexity" evidence="1">
    <location>
        <begin position="370"/>
        <end position="381"/>
    </location>
</feature>
<feature type="compositionally biased region" description="Low complexity" evidence="1">
    <location>
        <begin position="330"/>
        <end position="339"/>
    </location>
</feature>
<evidence type="ECO:0000259" key="3">
    <source>
        <dbReference type="Pfam" id="PF12886"/>
    </source>
</evidence>
<feature type="domain" description="Transducer of regulated CREB activity middle" evidence="2">
    <location>
        <begin position="158"/>
        <end position="195"/>
    </location>
</feature>
<accession>Q4SZS3</accession>
<dbReference type="EMBL" id="CAAE01011526">
    <property type="protein sequence ID" value="CAF93859.1"/>
    <property type="molecule type" value="Genomic_DNA"/>
</dbReference>
<dbReference type="PANTHER" id="PTHR13589">
    <property type="entry name" value="CREB-REGULATED TRANSCRIPTION COACTIVATOR"/>
    <property type="match status" value="1"/>
</dbReference>
<evidence type="ECO:0000313" key="4">
    <source>
        <dbReference type="EMBL" id="CAF93859.1"/>
    </source>
</evidence>
<dbReference type="OrthoDB" id="8947034at2759"/>
<dbReference type="Pfam" id="PF12886">
    <property type="entry name" value="TORC_C"/>
    <property type="match status" value="1"/>
</dbReference>
<dbReference type="InterPro" id="IPR024784">
    <property type="entry name" value="TORC_M"/>
</dbReference>
<dbReference type="KEGG" id="tng:GSTEN00009705G001"/>
<sequence>MTGRGESSASEPGRGWKNRRRRRSQRLPVTEPNLSWPRGADLQAQNLRLARSQGPYYSGSLPNVNQIGRNAPDFQASFPSTLESSRATRHHGLVERVQRERRFLSPVRPYRSRPVDSSPYSSAYLSPPPDPSWRRNWSGNFPGDKSQLFRLPTTALNRTNSDSALHTSVMKPPPGDPFSSGAPTLRRSGEPSSLHPDGEELTSDPCRCRPGQSPVKSLESKPASMPAHGVPPALNTGGSLPDLSSLHFPSPLPTPLDQDEPSFPGSSSLSGGSSTGSLASTLTQLGLSAAGSAGGSSLQPHPQGAALSTSPRRRTQLSPLILPDGGGASAAPLQAVLPHHLPHPVLHHTGRPSGHQQAASGPAAPPVPAQPGAAEPAQHLQPAAAALWPEAAQHTCDPERACAGALRPGPPAGPRQTGPGAAGRGRPGPQLPPGRALPEPAAGGEVHVPVRGRRPRRLSVSGPRRSGPEPEPAEPAPLRQPGPGPASSAQQLLNSHNLSSSGEARHDVPNIILSGGWGSGLSGGHTGQQQTCLPTCELAALTLHPAPPPAGESPPGLSKEIANALSHVPGFEMDPFSLDESLRMDRVALDMLERDLMLADPAVEDSFRSDRFQ</sequence>
<feature type="domain" description="Transducer of regulated CREB activity middle" evidence="2">
    <location>
        <begin position="223"/>
        <end position="289"/>
    </location>
</feature>
<feature type="compositionally biased region" description="Polar residues" evidence="1">
    <location>
        <begin position="1"/>
        <end position="10"/>
    </location>
</feature>
<protein>
    <submittedName>
        <fullName evidence="4">(spotted green pufferfish) hypothetical protein</fullName>
    </submittedName>
</protein>
<feature type="compositionally biased region" description="Pro residues" evidence="1">
    <location>
        <begin position="469"/>
        <end position="484"/>
    </location>
</feature>
<gene>
    <name evidence="4" type="ORF">GSTENG00009705001</name>
</gene>
<feature type="compositionally biased region" description="Basic residues" evidence="1">
    <location>
        <begin position="16"/>
        <end position="25"/>
    </location>
</feature>
<feature type="region of interest" description="Disordered" evidence="1">
    <location>
        <begin position="401"/>
        <end position="491"/>
    </location>
</feature>
<dbReference type="GO" id="GO:0045944">
    <property type="term" value="P:positive regulation of transcription by RNA polymerase II"/>
    <property type="evidence" value="ECO:0007669"/>
    <property type="project" value="TreeGrafter"/>
</dbReference>
<feature type="region of interest" description="Disordered" evidence="1">
    <location>
        <begin position="53"/>
        <end position="72"/>
    </location>
</feature>
<dbReference type="InterPro" id="IPR024786">
    <property type="entry name" value="TORC"/>
</dbReference>
<dbReference type="InterPro" id="IPR024785">
    <property type="entry name" value="TORC_C"/>
</dbReference>
<dbReference type="GO" id="GO:0005634">
    <property type="term" value="C:nucleus"/>
    <property type="evidence" value="ECO:0007669"/>
    <property type="project" value="InterPro"/>
</dbReference>
<reference evidence="4" key="2">
    <citation type="submission" date="2004-02" db="EMBL/GenBank/DDBJ databases">
        <authorList>
            <consortium name="Genoscope"/>
            <consortium name="Whitehead Institute Centre for Genome Research"/>
        </authorList>
    </citation>
    <scope>NUCLEOTIDE SEQUENCE</scope>
</reference>
<evidence type="ECO:0000256" key="1">
    <source>
        <dbReference type="SAM" id="MobiDB-lite"/>
    </source>
</evidence>
<feature type="region of interest" description="Disordered" evidence="1">
    <location>
        <begin position="108"/>
        <end position="139"/>
    </location>
</feature>
<dbReference type="GO" id="GO:0005737">
    <property type="term" value="C:cytoplasm"/>
    <property type="evidence" value="ECO:0007669"/>
    <property type="project" value="InterPro"/>
</dbReference>